<gene>
    <name evidence="1" type="ORF">SAMN05192581_1001248</name>
</gene>
<evidence type="ECO:0000313" key="1">
    <source>
        <dbReference type="EMBL" id="SDB75360.1"/>
    </source>
</evidence>
<protein>
    <submittedName>
        <fullName evidence="1">Uncharacterized protein</fullName>
    </submittedName>
</protein>
<proteinExistence type="predicted"/>
<organism evidence="1 2">
    <name type="scientific">Bacteroides ovatus</name>
    <dbReference type="NCBI Taxonomy" id="28116"/>
    <lineage>
        <taxon>Bacteria</taxon>
        <taxon>Pseudomonadati</taxon>
        <taxon>Bacteroidota</taxon>
        <taxon>Bacteroidia</taxon>
        <taxon>Bacteroidales</taxon>
        <taxon>Bacteroidaceae</taxon>
        <taxon>Bacteroides</taxon>
    </lineage>
</organism>
<name>A0A1G6G050_BACOV</name>
<reference evidence="1 2" key="1">
    <citation type="submission" date="2016-10" db="EMBL/GenBank/DDBJ databases">
        <authorList>
            <person name="de Groot N.N."/>
        </authorList>
    </citation>
    <scope>NUCLEOTIDE SEQUENCE [LARGE SCALE GENOMIC DNA]</scope>
    <source>
        <strain evidence="1 2">NLAE-zl-C500</strain>
    </source>
</reference>
<dbReference type="Proteomes" id="UP000183670">
    <property type="component" value="Unassembled WGS sequence"/>
</dbReference>
<sequence length="51" mass="5812">MDMRNEIRHEALGLLIEEELRRAGVNIAAMCDEMHMGHTTYSDLRGALINI</sequence>
<dbReference type="AlphaFoldDB" id="A0A1G6G050"/>
<evidence type="ECO:0000313" key="2">
    <source>
        <dbReference type="Proteomes" id="UP000183670"/>
    </source>
</evidence>
<dbReference type="EMBL" id="FMYE01000001">
    <property type="protein sequence ID" value="SDB75360.1"/>
    <property type="molecule type" value="Genomic_DNA"/>
</dbReference>
<accession>A0A1G6G050</accession>